<evidence type="ECO:0000313" key="1">
    <source>
        <dbReference type="EMBL" id="PKY00088.1"/>
    </source>
</evidence>
<organism evidence="1 2">
    <name type="scientific">Aspergillus campestris (strain IBT 28561)</name>
    <dbReference type="NCBI Taxonomy" id="1392248"/>
    <lineage>
        <taxon>Eukaryota</taxon>
        <taxon>Fungi</taxon>
        <taxon>Dikarya</taxon>
        <taxon>Ascomycota</taxon>
        <taxon>Pezizomycotina</taxon>
        <taxon>Eurotiomycetes</taxon>
        <taxon>Eurotiomycetidae</taxon>
        <taxon>Eurotiales</taxon>
        <taxon>Aspergillaceae</taxon>
        <taxon>Aspergillus</taxon>
        <taxon>Aspergillus subgen. Circumdati</taxon>
    </lineage>
</organism>
<dbReference type="AlphaFoldDB" id="A0A2I1CR33"/>
<dbReference type="RefSeq" id="XP_024688682.1">
    <property type="nucleotide sequence ID" value="XM_024841605.1"/>
</dbReference>
<accession>A0A2I1CR33</accession>
<dbReference type="GeneID" id="36549129"/>
<dbReference type="VEuPathDB" id="FungiDB:P168DRAFT_330648"/>
<keyword evidence="2" id="KW-1185">Reference proteome</keyword>
<dbReference type="EMBL" id="MSFM01000016">
    <property type="protein sequence ID" value="PKY00088.1"/>
    <property type="molecule type" value="Genomic_DNA"/>
</dbReference>
<dbReference type="Proteomes" id="UP000234254">
    <property type="component" value="Unassembled WGS sequence"/>
</dbReference>
<gene>
    <name evidence="1" type="ORF">P168DRAFT_330648</name>
</gene>
<sequence length="263" mass="29413">MAPPPKYDVSPEVPIRVTDLLNQAQIPCCLWENLMLSVLGASVEVTDADFIIPDQQMATAAVVLVSNNFKECTMSVDDCPKFGPLRGEPRPARHFFFDDGTHTGENSQTVNLWAHRSLLGHFPEIPCNVPSRGVHGHPYISAAHTTLLPPHVPGRCIGRLQDLVVEGRRVNVITFKPTPLIEHLLILLSRDIDRRPPAEHVWRSYLSAILEAQNYHGMADVAGFEWALTRTAWVALLENSPSSFDKTLRRMQADDIMGRTRAR</sequence>
<evidence type="ECO:0000313" key="2">
    <source>
        <dbReference type="Proteomes" id="UP000234254"/>
    </source>
</evidence>
<reference evidence="1" key="1">
    <citation type="submission" date="2016-12" db="EMBL/GenBank/DDBJ databases">
        <title>The genomes of Aspergillus section Nigri reveals drivers in fungal speciation.</title>
        <authorList>
            <consortium name="DOE Joint Genome Institute"/>
            <person name="Vesth T.C."/>
            <person name="Nybo J."/>
            <person name="Theobald S."/>
            <person name="Brandl J."/>
            <person name="Frisvad J.C."/>
            <person name="Nielsen K.F."/>
            <person name="Lyhne E.K."/>
            <person name="Kogle M.E."/>
            <person name="Kuo A."/>
            <person name="Riley R."/>
            <person name="Clum A."/>
            <person name="Nolan M."/>
            <person name="Lipzen A."/>
            <person name="Salamov A."/>
            <person name="Henrissat B."/>
            <person name="Wiebenga A."/>
            <person name="De vries R.P."/>
            <person name="Grigoriev I.V."/>
            <person name="Mortensen U.H."/>
            <person name="Andersen M.R."/>
            <person name="Baker S.E."/>
        </authorList>
    </citation>
    <scope>NUCLEOTIDE SEQUENCE</scope>
    <source>
        <strain evidence="1">IBT 28561</strain>
    </source>
</reference>
<name>A0A2I1CR33_ASPC2</name>
<comment type="caution">
    <text evidence="1">The sequence shown here is derived from an EMBL/GenBank/DDBJ whole genome shotgun (WGS) entry which is preliminary data.</text>
</comment>
<dbReference type="OrthoDB" id="4499271at2759"/>
<protein>
    <submittedName>
        <fullName evidence="1">Uncharacterized protein</fullName>
    </submittedName>
</protein>
<proteinExistence type="predicted"/>